<dbReference type="CDD" id="cd02570">
    <property type="entry name" value="PseudoU_synth_EcTruA"/>
    <property type="match status" value="1"/>
</dbReference>
<dbReference type="RefSeq" id="WP_209455554.1">
    <property type="nucleotide sequence ID" value="NZ_BAAACS010000017.1"/>
</dbReference>
<reference evidence="7 8" key="1">
    <citation type="submission" date="2021-03" db="EMBL/GenBank/DDBJ databases">
        <title>Genomic Encyclopedia of Type Strains, Phase IV (KMG-IV): sequencing the most valuable type-strain genomes for metagenomic binning, comparative biology and taxonomic classification.</title>
        <authorList>
            <person name="Goeker M."/>
        </authorList>
    </citation>
    <scope>NUCLEOTIDE SEQUENCE [LARGE SCALE GENOMIC DNA]</scope>
    <source>
        <strain evidence="7 8">DSM 1289</strain>
    </source>
</reference>
<evidence type="ECO:0000256" key="4">
    <source>
        <dbReference type="HAMAP-Rule" id="MF_00171"/>
    </source>
</evidence>
<comment type="caution">
    <text evidence="7">The sequence shown here is derived from an EMBL/GenBank/DDBJ whole genome shotgun (WGS) entry which is preliminary data.</text>
</comment>
<dbReference type="PANTHER" id="PTHR11142">
    <property type="entry name" value="PSEUDOURIDYLATE SYNTHASE"/>
    <property type="match status" value="1"/>
</dbReference>
<dbReference type="Proteomes" id="UP000767291">
    <property type="component" value="Unassembled WGS sequence"/>
</dbReference>
<feature type="active site" description="Nucleophile" evidence="4">
    <location>
        <position position="53"/>
    </location>
</feature>
<dbReference type="SUPFAM" id="SSF55120">
    <property type="entry name" value="Pseudouridine synthase"/>
    <property type="match status" value="1"/>
</dbReference>
<comment type="catalytic activity">
    <reaction evidence="4 5">
        <text>uridine(38/39/40) in tRNA = pseudouridine(38/39/40) in tRNA</text>
        <dbReference type="Rhea" id="RHEA:22376"/>
        <dbReference type="Rhea" id="RHEA-COMP:10085"/>
        <dbReference type="Rhea" id="RHEA-COMP:10087"/>
        <dbReference type="ChEBI" id="CHEBI:65314"/>
        <dbReference type="ChEBI" id="CHEBI:65315"/>
        <dbReference type="EC" id="5.4.99.12"/>
    </reaction>
</comment>
<dbReference type="InterPro" id="IPR020095">
    <property type="entry name" value="PsdUridine_synth_TruA_C"/>
</dbReference>
<protein>
    <recommendedName>
        <fullName evidence="4">tRNA pseudouridine synthase A</fullName>
        <ecNumber evidence="4">5.4.99.12</ecNumber>
    </recommendedName>
    <alternativeName>
        <fullName evidence="4">tRNA pseudouridine(38-40) synthase</fullName>
    </alternativeName>
    <alternativeName>
        <fullName evidence="4">tRNA pseudouridylate synthase I</fullName>
    </alternativeName>
    <alternativeName>
        <fullName evidence="4">tRNA-uridine isomerase I</fullName>
    </alternativeName>
</protein>
<feature type="binding site" evidence="4">
    <location>
        <position position="111"/>
    </location>
    <ligand>
        <name>substrate</name>
    </ligand>
</feature>
<dbReference type="GO" id="GO:0160147">
    <property type="term" value="F:tRNA pseudouridine(38-40) synthase activity"/>
    <property type="evidence" value="ECO:0007669"/>
    <property type="project" value="UniProtKB-EC"/>
</dbReference>
<dbReference type="InterPro" id="IPR020103">
    <property type="entry name" value="PsdUridine_synth_cat_dom_sf"/>
</dbReference>
<keyword evidence="3 4" id="KW-0413">Isomerase</keyword>
<sequence length="245" mass="27883">MRNIKLVISYDGSRYKGFQKLADTDMTIQGKLETVLSKLTGENIEITASGRTDMGVHAISQVANFKTNSYESTNKIQKYLYMYLPEDIVINSVEEVDERFHSRYNVKSKTYVYKIDNNEYPSPFTRKYRAHVPKKLDVKKMKDASKYLIGEHDFSSFVSSKSKKKSNIRSIYAVEIASKDGNIDIYVRGNGFLHNMVRIIVGTLIDVGHGKIEPNQMQNLILAKNRSIASDTAPAKGLVLYDVKY</sequence>
<comment type="subunit">
    <text evidence="4">Homodimer.</text>
</comment>
<dbReference type="NCBIfam" id="TIGR00071">
    <property type="entry name" value="hisT_truA"/>
    <property type="match status" value="1"/>
</dbReference>
<gene>
    <name evidence="4" type="primary">truA</name>
    <name evidence="7" type="ORF">J2Z43_000341</name>
</gene>
<dbReference type="PIRSF" id="PIRSF001430">
    <property type="entry name" value="tRNA_psdUrid_synth"/>
    <property type="match status" value="1"/>
</dbReference>
<organism evidence="7 8">
    <name type="scientific">Metaclostridioides mangenotii</name>
    <dbReference type="NCBI Taxonomy" id="1540"/>
    <lineage>
        <taxon>Bacteria</taxon>
        <taxon>Bacillati</taxon>
        <taxon>Bacillota</taxon>
        <taxon>Clostridia</taxon>
        <taxon>Peptostreptococcales</taxon>
        <taxon>Peptostreptococcaceae</taxon>
        <taxon>Metaclostridioides</taxon>
    </lineage>
</organism>
<comment type="function">
    <text evidence="4">Formation of pseudouridine at positions 38, 39 and 40 in the anticodon stem and loop of transfer RNAs.</text>
</comment>
<comment type="similarity">
    <text evidence="1 4 5">Belongs to the tRNA pseudouridine synthase TruA family.</text>
</comment>
<evidence type="ECO:0000256" key="3">
    <source>
        <dbReference type="ARBA" id="ARBA00023235"/>
    </source>
</evidence>
<dbReference type="InterPro" id="IPR020097">
    <property type="entry name" value="PsdUridine_synth_TruA_a/b_dom"/>
</dbReference>
<dbReference type="PANTHER" id="PTHR11142:SF22">
    <property type="entry name" value="TRNA PSEUDOURIDINE SYNTHASE A 2"/>
    <property type="match status" value="1"/>
</dbReference>
<evidence type="ECO:0000256" key="2">
    <source>
        <dbReference type="ARBA" id="ARBA00022694"/>
    </source>
</evidence>
<keyword evidence="2 4" id="KW-0819">tRNA processing</keyword>
<evidence type="ECO:0000256" key="1">
    <source>
        <dbReference type="ARBA" id="ARBA00009375"/>
    </source>
</evidence>
<dbReference type="Pfam" id="PF01416">
    <property type="entry name" value="PseudoU_synth_1"/>
    <property type="match status" value="2"/>
</dbReference>
<dbReference type="EC" id="5.4.99.12" evidence="4"/>
<proteinExistence type="inferred from homology"/>
<feature type="domain" description="Pseudouridine synthase I TruA alpha/beta" evidence="6">
    <location>
        <begin position="8"/>
        <end position="105"/>
    </location>
</feature>
<accession>A0ABS4E7M3</accession>
<evidence type="ECO:0000313" key="7">
    <source>
        <dbReference type="EMBL" id="MBP1853951.1"/>
    </source>
</evidence>
<dbReference type="Gene3D" id="3.30.70.660">
    <property type="entry name" value="Pseudouridine synthase I, catalytic domain, C-terminal subdomain"/>
    <property type="match status" value="1"/>
</dbReference>
<dbReference type="EMBL" id="JAGGJX010000001">
    <property type="protein sequence ID" value="MBP1853951.1"/>
    <property type="molecule type" value="Genomic_DNA"/>
</dbReference>
<dbReference type="Gene3D" id="3.30.70.580">
    <property type="entry name" value="Pseudouridine synthase I, catalytic domain, N-terminal subdomain"/>
    <property type="match status" value="1"/>
</dbReference>
<evidence type="ECO:0000259" key="6">
    <source>
        <dbReference type="Pfam" id="PF01416"/>
    </source>
</evidence>
<feature type="domain" description="Pseudouridine synthase I TruA alpha/beta" evidence="6">
    <location>
        <begin position="144"/>
        <end position="245"/>
    </location>
</feature>
<dbReference type="InterPro" id="IPR020094">
    <property type="entry name" value="TruA/RsuA/RluB/E/F_N"/>
</dbReference>
<evidence type="ECO:0000256" key="5">
    <source>
        <dbReference type="RuleBase" id="RU003792"/>
    </source>
</evidence>
<evidence type="ECO:0000313" key="8">
    <source>
        <dbReference type="Proteomes" id="UP000767291"/>
    </source>
</evidence>
<dbReference type="InterPro" id="IPR001406">
    <property type="entry name" value="PsdUridine_synth_TruA"/>
</dbReference>
<name>A0ABS4E7M3_9FIRM</name>
<dbReference type="HAMAP" id="MF_00171">
    <property type="entry name" value="TruA"/>
    <property type="match status" value="1"/>
</dbReference>
<comment type="caution">
    <text evidence="4">Lacks conserved residue(s) required for the propagation of feature annotation.</text>
</comment>
<keyword evidence="8" id="KW-1185">Reference proteome</keyword>